<protein>
    <submittedName>
        <fullName evidence="4">Uncharacterized protein</fullName>
    </submittedName>
</protein>
<dbReference type="GeneID" id="30152287"/>
<dbReference type="EMBL" id="AWGJ01000002">
    <property type="protein sequence ID" value="ODN82685.1"/>
    <property type="molecule type" value="Genomic_DNA"/>
</dbReference>
<keyword evidence="3" id="KW-0732">Signal</keyword>
<keyword evidence="2" id="KW-0812">Transmembrane</keyword>
<accession>A0A1E3I2V9</accession>
<proteinExistence type="predicted"/>
<feature type="region of interest" description="Disordered" evidence="1">
    <location>
        <begin position="40"/>
        <end position="74"/>
    </location>
</feature>
<evidence type="ECO:0000256" key="1">
    <source>
        <dbReference type="SAM" id="MobiDB-lite"/>
    </source>
</evidence>
<gene>
    <name evidence="4" type="ORF">L202_00978</name>
</gene>
<sequence length="315" mass="34287">MLFGDPLSLLLLAGYVSANSGWPRGWPHLRQGLVHAQGGDVLKPAPRHQLSARYPSPRGDSPREPEQGASNPEAWAGVVVHKATRNGQTNRLDQLQPPHQPQRHQQSLPQQQQLAQQQPPQPPQPQPLAHPLWQRVDLCLQIAVPVILLASAACLTVGLGLDWNHRTAPGHVLYDYAGPGIWIIGAFLSFPSLIAAWNRVPGAELAARGWIAVAMVALDLGVGNAVGNIVHYSSSPNSLLDLPDMPPLTEEEQHANMDDMIAAALRDSKRERERYEGEGVASSSTETPPSSYGEVFAQESSEDYQDGEESSDYTM</sequence>
<feature type="region of interest" description="Disordered" evidence="1">
    <location>
        <begin position="266"/>
        <end position="315"/>
    </location>
</feature>
<evidence type="ECO:0000313" key="5">
    <source>
        <dbReference type="Proteomes" id="UP000094065"/>
    </source>
</evidence>
<feature type="compositionally biased region" description="Low complexity" evidence="1">
    <location>
        <begin position="103"/>
        <end position="118"/>
    </location>
</feature>
<feature type="compositionally biased region" description="Basic and acidic residues" evidence="1">
    <location>
        <begin position="266"/>
        <end position="277"/>
    </location>
</feature>
<comment type="caution">
    <text evidence="4">The sequence shown here is derived from an EMBL/GenBank/DDBJ whole genome shotgun (WGS) entry which is preliminary data.</text>
</comment>
<evidence type="ECO:0000256" key="2">
    <source>
        <dbReference type="SAM" id="Phobius"/>
    </source>
</evidence>
<keyword evidence="5" id="KW-1185">Reference proteome</keyword>
<keyword evidence="2" id="KW-1133">Transmembrane helix</keyword>
<reference evidence="4 5" key="1">
    <citation type="submission" date="2016-06" db="EMBL/GenBank/DDBJ databases">
        <title>Evolution of pathogenesis and genome organization in the Tremellales.</title>
        <authorList>
            <person name="Cuomo C."/>
            <person name="Litvintseva A."/>
            <person name="Heitman J."/>
            <person name="Chen Y."/>
            <person name="Sun S."/>
            <person name="Springer D."/>
            <person name="Dromer F."/>
            <person name="Young S."/>
            <person name="Zeng Q."/>
            <person name="Chapman S."/>
            <person name="Gujja S."/>
            <person name="Saif S."/>
            <person name="Birren B."/>
        </authorList>
    </citation>
    <scope>NUCLEOTIDE SEQUENCE [LARGE SCALE GENOMIC DNA]</scope>
    <source>
        <strain evidence="4 5">CBS 6039</strain>
    </source>
</reference>
<feature type="compositionally biased region" description="Polar residues" evidence="1">
    <location>
        <begin position="281"/>
        <end position="290"/>
    </location>
</feature>
<feature type="compositionally biased region" description="Pro residues" evidence="1">
    <location>
        <begin position="119"/>
        <end position="128"/>
    </location>
</feature>
<evidence type="ECO:0000313" key="4">
    <source>
        <dbReference type="EMBL" id="ODN82685.1"/>
    </source>
</evidence>
<feature type="region of interest" description="Disordered" evidence="1">
    <location>
        <begin position="90"/>
        <end position="129"/>
    </location>
</feature>
<evidence type="ECO:0000256" key="3">
    <source>
        <dbReference type="SAM" id="SignalP"/>
    </source>
</evidence>
<keyword evidence="2" id="KW-0472">Membrane</keyword>
<dbReference type="RefSeq" id="XP_018996685.1">
    <property type="nucleotide sequence ID" value="XM_019134258.1"/>
</dbReference>
<feature type="transmembrane region" description="Helical" evidence="2">
    <location>
        <begin position="209"/>
        <end position="230"/>
    </location>
</feature>
<feature type="transmembrane region" description="Helical" evidence="2">
    <location>
        <begin position="142"/>
        <end position="161"/>
    </location>
</feature>
<dbReference type="OrthoDB" id="10515297at2759"/>
<organism evidence="4 5">
    <name type="scientific">Cryptococcus amylolentus CBS 6039</name>
    <dbReference type="NCBI Taxonomy" id="1295533"/>
    <lineage>
        <taxon>Eukaryota</taxon>
        <taxon>Fungi</taxon>
        <taxon>Dikarya</taxon>
        <taxon>Basidiomycota</taxon>
        <taxon>Agaricomycotina</taxon>
        <taxon>Tremellomycetes</taxon>
        <taxon>Tremellales</taxon>
        <taxon>Cryptococcaceae</taxon>
        <taxon>Cryptococcus</taxon>
    </lineage>
</organism>
<feature type="signal peptide" evidence="3">
    <location>
        <begin position="1"/>
        <end position="18"/>
    </location>
</feature>
<feature type="compositionally biased region" description="Acidic residues" evidence="1">
    <location>
        <begin position="300"/>
        <end position="315"/>
    </location>
</feature>
<feature type="chain" id="PRO_5009129550" evidence="3">
    <location>
        <begin position="19"/>
        <end position="315"/>
    </location>
</feature>
<dbReference type="AlphaFoldDB" id="A0A1E3I2V9"/>
<name>A0A1E3I2V9_9TREE</name>
<dbReference type="Proteomes" id="UP000094065">
    <property type="component" value="Unassembled WGS sequence"/>
</dbReference>
<feature type="transmembrane region" description="Helical" evidence="2">
    <location>
        <begin position="173"/>
        <end position="197"/>
    </location>
</feature>